<dbReference type="Proteomes" id="UP000185753">
    <property type="component" value="Unassembled WGS sequence"/>
</dbReference>
<dbReference type="PROSITE" id="PS50045">
    <property type="entry name" value="SIGMA54_INTERACT_4"/>
    <property type="match status" value="1"/>
</dbReference>
<dbReference type="GO" id="GO:0043565">
    <property type="term" value="F:sequence-specific DNA binding"/>
    <property type="evidence" value="ECO:0007669"/>
    <property type="project" value="InterPro"/>
</dbReference>
<evidence type="ECO:0000256" key="4">
    <source>
        <dbReference type="ARBA" id="ARBA00023125"/>
    </source>
</evidence>
<comment type="caution">
    <text evidence="7">The sequence shown here is derived from an EMBL/GenBank/DDBJ whole genome shotgun (WGS) entry which is preliminary data.</text>
</comment>
<dbReference type="InterPro" id="IPR027417">
    <property type="entry name" value="P-loop_NTPase"/>
</dbReference>
<dbReference type="Gene3D" id="1.10.10.60">
    <property type="entry name" value="Homeodomain-like"/>
    <property type="match status" value="1"/>
</dbReference>
<dbReference type="InterPro" id="IPR058031">
    <property type="entry name" value="AAA_lid_NorR"/>
</dbReference>
<dbReference type="PANTHER" id="PTHR32071">
    <property type="entry name" value="TRANSCRIPTIONAL REGULATORY PROTEIN"/>
    <property type="match status" value="1"/>
</dbReference>
<keyword evidence="2" id="KW-0067">ATP-binding</keyword>
<dbReference type="PROSITE" id="PS00688">
    <property type="entry name" value="SIGMA54_INTERACT_3"/>
    <property type="match status" value="1"/>
</dbReference>
<evidence type="ECO:0000256" key="2">
    <source>
        <dbReference type="ARBA" id="ARBA00022840"/>
    </source>
</evidence>
<keyword evidence="8" id="KW-1185">Reference proteome</keyword>
<accession>A0A1A7R9T2</accession>
<protein>
    <submittedName>
        <fullName evidence="7">Fis family transcriptional regulator</fullName>
    </submittedName>
</protein>
<dbReference type="PANTHER" id="PTHR32071:SF21">
    <property type="entry name" value="TRANSCRIPTIONAL REGULATORY PROTEIN FLGR"/>
    <property type="match status" value="1"/>
</dbReference>
<dbReference type="Pfam" id="PF02954">
    <property type="entry name" value="HTH_8"/>
    <property type="match status" value="1"/>
</dbReference>
<dbReference type="InterPro" id="IPR002078">
    <property type="entry name" value="Sigma_54_int"/>
</dbReference>
<dbReference type="Gene3D" id="3.40.50.300">
    <property type="entry name" value="P-loop containing nucleotide triphosphate hydrolases"/>
    <property type="match status" value="1"/>
</dbReference>
<organism evidence="7 8">
    <name type="scientific">Acinetobacter gandensis</name>
    <dbReference type="NCBI Taxonomy" id="1443941"/>
    <lineage>
        <taxon>Bacteria</taxon>
        <taxon>Pseudomonadati</taxon>
        <taxon>Pseudomonadota</taxon>
        <taxon>Gammaproteobacteria</taxon>
        <taxon>Moraxellales</taxon>
        <taxon>Moraxellaceae</taxon>
        <taxon>Acinetobacter</taxon>
    </lineage>
</organism>
<name>A0A1A7R9T2_9GAMM</name>
<keyword evidence="1" id="KW-0547">Nucleotide-binding</keyword>
<evidence type="ECO:0000256" key="5">
    <source>
        <dbReference type="ARBA" id="ARBA00023163"/>
    </source>
</evidence>
<dbReference type="InterPro" id="IPR009057">
    <property type="entry name" value="Homeodomain-like_sf"/>
</dbReference>
<proteinExistence type="predicted"/>
<dbReference type="Pfam" id="PF00158">
    <property type="entry name" value="Sigma54_activat"/>
    <property type="match status" value="1"/>
</dbReference>
<dbReference type="STRING" id="1443941.A9J31_06635"/>
<keyword evidence="3" id="KW-0805">Transcription regulation</keyword>
<evidence type="ECO:0000259" key="6">
    <source>
        <dbReference type="PROSITE" id="PS50045"/>
    </source>
</evidence>
<dbReference type="AlphaFoldDB" id="A0A1A7R9T2"/>
<dbReference type="InterPro" id="IPR002197">
    <property type="entry name" value="HTH_Fis"/>
</dbReference>
<evidence type="ECO:0000313" key="7">
    <source>
        <dbReference type="EMBL" id="OBX28233.1"/>
    </source>
</evidence>
<dbReference type="RefSeq" id="WP_067765477.1">
    <property type="nucleotide sequence ID" value="NZ_LZDS01000026.1"/>
</dbReference>
<keyword evidence="4" id="KW-0238">DNA-binding</keyword>
<keyword evidence="5" id="KW-0804">Transcription</keyword>
<dbReference type="SUPFAM" id="SSF52540">
    <property type="entry name" value="P-loop containing nucleoside triphosphate hydrolases"/>
    <property type="match status" value="1"/>
</dbReference>
<dbReference type="InterPro" id="IPR025944">
    <property type="entry name" value="Sigma_54_int_dom_CS"/>
</dbReference>
<dbReference type="CDD" id="cd00009">
    <property type="entry name" value="AAA"/>
    <property type="match status" value="1"/>
</dbReference>
<sequence length="364" mass="40764">MSILTHPSVPSALKHKRATATVFADPLSQALLSRIEQIAPSDANALIIGDTGTGKELVARQIHQLSHRTKGPFIAVNCGAFTESLVESELFGHEKGAFTGAINSRVGWFEAAHNGTLFLDEIGDLSLSMQVKLLRVLQEREIVRVGSLKPIPINVRIIAATNVDLEHAVQDGRFREDLFYRLHVALLRIPRLAERRADILPLVKHFIQVYQTNPHETPLRLSQLALKKLSLHSWPGNIRELENTIQHAILVSQNGVIEPEDISFSGIQTASYASRIEPFNIHKATSALSNIQNIQDAGQLLEQTFLQIFQAADQLKQDNINELIEEKFIRSAYQHCQYNQVHTARLLGVTRNVIRTRLIKYGLL</sequence>
<evidence type="ECO:0000256" key="1">
    <source>
        <dbReference type="ARBA" id="ARBA00022741"/>
    </source>
</evidence>
<dbReference type="PRINTS" id="PR01590">
    <property type="entry name" value="HTHFIS"/>
</dbReference>
<reference evidence="8" key="1">
    <citation type="submission" date="2016-06" db="EMBL/GenBank/DDBJ databases">
        <authorList>
            <person name="Radolfova-Krizova L."/>
            <person name="Nemec A."/>
        </authorList>
    </citation>
    <scope>NUCLEOTIDE SEQUENCE [LARGE SCALE GENOMIC DNA]</scope>
    <source>
        <strain evidence="8">ANC 4275</strain>
    </source>
</reference>
<dbReference type="InterPro" id="IPR003593">
    <property type="entry name" value="AAA+_ATPase"/>
</dbReference>
<dbReference type="GO" id="GO:0006355">
    <property type="term" value="P:regulation of DNA-templated transcription"/>
    <property type="evidence" value="ECO:0007669"/>
    <property type="project" value="InterPro"/>
</dbReference>
<evidence type="ECO:0000313" key="8">
    <source>
        <dbReference type="Proteomes" id="UP000185753"/>
    </source>
</evidence>
<dbReference type="OrthoDB" id="9804019at2"/>
<dbReference type="GO" id="GO:0005524">
    <property type="term" value="F:ATP binding"/>
    <property type="evidence" value="ECO:0007669"/>
    <property type="project" value="UniProtKB-KW"/>
</dbReference>
<dbReference type="SUPFAM" id="SSF46689">
    <property type="entry name" value="Homeodomain-like"/>
    <property type="match status" value="1"/>
</dbReference>
<dbReference type="FunFam" id="3.40.50.300:FF:000006">
    <property type="entry name" value="DNA-binding transcriptional regulator NtrC"/>
    <property type="match status" value="1"/>
</dbReference>
<dbReference type="Pfam" id="PF25601">
    <property type="entry name" value="AAA_lid_14"/>
    <property type="match status" value="1"/>
</dbReference>
<feature type="domain" description="Sigma-54 factor interaction" evidence="6">
    <location>
        <begin position="21"/>
        <end position="250"/>
    </location>
</feature>
<dbReference type="Gene3D" id="1.10.8.60">
    <property type="match status" value="1"/>
</dbReference>
<dbReference type="InterPro" id="IPR025943">
    <property type="entry name" value="Sigma_54_int_dom_ATP-bd_2"/>
</dbReference>
<gene>
    <name evidence="7" type="ORF">A9J31_06635</name>
</gene>
<evidence type="ECO:0000256" key="3">
    <source>
        <dbReference type="ARBA" id="ARBA00023015"/>
    </source>
</evidence>
<dbReference type="PROSITE" id="PS00676">
    <property type="entry name" value="SIGMA54_INTERACT_2"/>
    <property type="match status" value="1"/>
</dbReference>
<dbReference type="SMART" id="SM00382">
    <property type="entry name" value="AAA"/>
    <property type="match status" value="1"/>
</dbReference>
<dbReference type="EMBL" id="LZDS01000026">
    <property type="protein sequence ID" value="OBX28233.1"/>
    <property type="molecule type" value="Genomic_DNA"/>
</dbReference>